<comment type="subcellular location">
    <subcellularLocation>
        <location evidence="2">Cytoplasm</location>
    </subcellularLocation>
    <subcellularLocation>
        <location evidence="1">Nucleus</location>
    </subcellularLocation>
</comment>
<name>A0A164NSA1_9AGAM</name>
<dbReference type="Proteomes" id="UP000076722">
    <property type="component" value="Unassembled WGS sequence"/>
</dbReference>
<dbReference type="GO" id="GO:0005634">
    <property type="term" value="C:nucleus"/>
    <property type="evidence" value="ECO:0007669"/>
    <property type="project" value="UniProtKB-SubCell"/>
</dbReference>
<proteinExistence type="inferred from homology"/>
<evidence type="ECO:0000256" key="5">
    <source>
        <dbReference type="ARBA" id="ARBA00022490"/>
    </source>
</evidence>
<keyword evidence="7 15" id="KW-0378">Hydrolase</keyword>
<evidence type="ECO:0000259" key="13">
    <source>
        <dbReference type="SMART" id="SM00382"/>
    </source>
</evidence>
<dbReference type="GO" id="GO:0003723">
    <property type="term" value="F:RNA binding"/>
    <property type="evidence" value="ECO:0007669"/>
    <property type="project" value="InterPro"/>
</dbReference>
<accession>A0A164NSA1</accession>
<dbReference type="Gene3D" id="3.40.50.300">
    <property type="entry name" value="P-loop containing nucleotide triphosphate hydrolases"/>
    <property type="match status" value="2"/>
</dbReference>
<keyword evidence="10" id="KW-0539">Nucleus</keyword>
<evidence type="ECO:0000256" key="2">
    <source>
        <dbReference type="ARBA" id="ARBA00004496"/>
    </source>
</evidence>
<reference evidence="15 16" key="1">
    <citation type="journal article" date="2016" name="Mol. Biol. Evol.">
        <title>Comparative Genomics of Early-Diverging Mushroom-Forming Fungi Provides Insights into the Origins of Lignocellulose Decay Capabilities.</title>
        <authorList>
            <person name="Nagy L.G."/>
            <person name="Riley R."/>
            <person name="Tritt A."/>
            <person name="Adam C."/>
            <person name="Daum C."/>
            <person name="Floudas D."/>
            <person name="Sun H."/>
            <person name="Yadav J.S."/>
            <person name="Pangilinan J."/>
            <person name="Larsson K.H."/>
            <person name="Matsuura K."/>
            <person name="Barry K."/>
            <person name="Labutti K."/>
            <person name="Kuo R."/>
            <person name="Ohm R.A."/>
            <person name="Bhattacharya S.S."/>
            <person name="Shirouzu T."/>
            <person name="Yoshinaga Y."/>
            <person name="Martin F.M."/>
            <person name="Grigoriev I.V."/>
            <person name="Hibbett D.S."/>
        </authorList>
    </citation>
    <scope>NUCLEOTIDE SEQUENCE [LARGE SCALE GENOMIC DNA]</scope>
    <source>
        <strain evidence="15 16">HHB9708</strain>
    </source>
</reference>
<dbReference type="EC" id="3.6.4.12" evidence="4"/>
<keyword evidence="8" id="KW-0347">Helicase</keyword>
<dbReference type="InterPro" id="IPR041679">
    <property type="entry name" value="DNA2/NAM7-like_C"/>
</dbReference>
<dbReference type="OrthoDB" id="6730379at2759"/>
<dbReference type="Pfam" id="PF13086">
    <property type="entry name" value="AAA_11"/>
    <property type="match status" value="1"/>
</dbReference>
<feature type="domain" description="AAA+ ATPase" evidence="13">
    <location>
        <begin position="233"/>
        <end position="487"/>
    </location>
</feature>
<dbReference type="InterPro" id="IPR048761">
    <property type="entry name" value="SMUBP-2_HCS1_1B"/>
</dbReference>
<dbReference type="SMART" id="SM00382">
    <property type="entry name" value="AAA"/>
    <property type="match status" value="1"/>
</dbReference>
<evidence type="ECO:0000256" key="1">
    <source>
        <dbReference type="ARBA" id="ARBA00004123"/>
    </source>
</evidence>
<evidence type="ECO:0000256" key="3">
    <source>
        <dbReference type="ARBA" id="ARBA00007913"/>
    </source>
</evidence>
<evidence type="ECO:0000259" key="14">
    <source>
        <dbReference type="SMART" id="SM00487"/>
    </source>
</evidence>
<dbReference type="SUPFAM" id="SSF52540">
    <property type="entry name" value="P-loop containing nucleoside triphosphate hydrolases"/>
    <property type="match status" value="1"/>
</dbReference>
<dbReference type="GO" id="GO:0043139">
    <property type="term" value="F:5'-3' DNA helicase activity"/>
    <property type="evidence" value="ECO:0007669"/>
    <property type="project" value="TreeGrafter"/>
</dbReference>
<dbReference type="EMBL" id="KV419441">
    <property type="protein sequence ID" value="KZS87988.1"/>
    <property type="molecule type" value="Genomic_DNA"/>
</dbReference>
<dbReference type="Gene3D" id="2.40.30.270">
    <property type="match status" value="1"/>
</dbReference>
<dbReference type="InterPro" id="IPR050534">
    <property type="entry name" value="Coronavir_polyprotein_1ab"/>
</dbReference>
<dbReference type="CDD" id="cd18808">
    <property type="entry name" value="SF1_C_Upf1"/>
    <property type="match status" value="1"/>
</dbReference>
<dbReference type="STRING" id="1314777.A0A164NSA1"/>
<feature type="domain" description="Helicase ATP-binding" evidence="14">
    <location>
        <begin position="215"/>
        <end position="533"/>
    </location>
</feature>
<dbReference type="Pfam" id="PF13087">
    <property type="entry name" value="AAA_12"/>
    <property type="match status" value="1"/>
</dbReference>
<dbReference type="PANTHER" id="PTHR43788:SF8">
    <property type="entry name" value="DNA-BINDING PROTEIN SMUBP-2"/>
    <property type="match status" value="1"/>
</dbReference>
<comment type="catalytic activity">
    <reaction evidence="11">
        <text>ATP + H2O = ADP + phosphate + H(+)</text>
        <dbReference type="Rhea" id="RHEA:13065"/>
        <dbReference type="ChEBI" id="CHEBI:15377"/>
        <dbReference type="ChEBI" id="CHEBI:15378"/>
        <dbReference type="ChEBI" id="CHEBI:30616"/>
        <dbReference type="ChEBI" id="CHEBI:43474"/>
        <dbReference type="ChEBI" id="CHEBI:456216"/>
        <dbReference type="EC" id="3.6.4.12"/>
    </reaction>
    <physiologicalReaction direction="left-to-right" evidence="11">
        <dbReference type="Rhea" id="RHEA:13066"/>
    </physiologicalReaction>
</comment>
<dbReference type="SMART" id="SM00487">
    <property type="entry name" value="DEXDc"/>
    <property type="match status" value="1"/>
</dbReference>
<comment type="similarity">
    <text evidence="3">Belongs to the DNA2/NAM7 helicase family.</text>
</comment>
<dbReference type="GO" id="GO:0005737">
    <property type="term" value="C:cytoplasm"/>
    <property type="evidence" value="ECO:0007669"/>
    <property type="project" value="UniProtKB-SubCell"/>
</dbReference>
<evidence type="ECO:0000256" key="7">
    <source>
        <dbReference type="ARBA" id="ARBA00022801"/>
    </source>
</evidence>
<evidence type="ECO:0000256" key="12">
    <source>
        <dbReference type="SAM" id="MobiDB-lite"/>
    </source>
</evidence>
<dbReference type="Pfam" id="PF21138">
    <property type="entry name" value="SMUBP-2_HCS1_1B"/>
    <property type="match status" value="1"/>
</dbReference>
<feature type="region of interest" description="Disordered" evidence="12">
    <location>
        <begin position="352"/>
        <end position="373"/>
    </location>
</feature>
<dbReference type="InterPro" id="IPR041677">
    <property type="entry name" value="DNA2/NAM7_AAA_11"/>
</dbReference>
<feature type="region of interest" description="Disordered" evidence="12">
    <location>
        <begin position="457"/>
        <end position="496"/>
    </location>
</feature>
<dbReference type="InterPro" id="IPR047187">
    <property type="entry name" value="SF1_C_Upf1"/>
</dbReference>
<evidence type="ECO:0000256" key="4">
    <source>
        <dbReference type="ARBA" id="ARBA00012551"/>
    </source>
</evidence>
<keyword evidence="5" id="KW-0963">Cytoplasm</keyword>
<dbReference type="GO" id="GO:0016787">
    <property type="term" value="F:hydrolase activity"/>
    <property type="evidence" value="ECO:0007669"/>
    <property type="project" value="UniProtKB-KW"/>
</dbReference>
<dbReference type="GO" id="GO:0005524">
    <property type="term" value="F:ATP binding"/>
    <property type="evidence" value="ECO:0007669"/>
    <property type="project" value="UniProtKB-KW"/>
</dbReference>
<protein>
    <recommendedName>
        <fullName evidence="4">DNA helicase</fullName>
        <ecNumber evidence="4">3.6.4.12</ecNumber>
    </recommendedName>
</protein>
<evidence type="ECO:0000313" key="15">
    <source>
        <dbReference type="EMBL" id="KZS87988.1"/>
    </source>
</evidence>
<evidence type="ECO:0000256" key="11">
    <source>
        <dbReference type="ARBA" id="ARBA00048432"/>
    </source>
</evidence>
<evidence type="ECO:0000256" key="6">
    <source>
        <dbReference type="ARBA" id="ARBA00022741"/>
    </source>
</evidence>
<evidence type="ECO:0000256" key="10">
    <source>
        <dbReference type="ARBA" id="ARBA00023242"/>
    </source>
</evidence>
<dbReference type="AlphaFoldDB" id="A0A164NSA1"/>
<evidence type="ECO:0000256" key="8">
    <source>
        <dbReference type="ARBA" id="ARBA00022806"/>
    </source>
</evidence>
<evidence type="ECO:0000256" key="9">
    <source>
        <dbReference type="ARBA" id="ARBA00022840"/>
    </source>
</evidence>
<organism evidence="15 16">
    <name type="scientific">Sistotremastrum niveocremeum HHB9708</name>
    <dbReference type="NCBI Taxonomy" id="1314777"/>
    <lineage>
        <taxon>Eukaryota</taxon>
        <taxon>Fungi</taxon>
        <taxon>Dikarya</taxon>
        <taxon>Basidiomycota</taxon>
        <taxon>Agaricomycotina</taxon>
        <taxon>Agaricomycetes</taxon>
        <taxon>Sistotremastrales</taxon>
        <taxon>Sistotremastraceae</taxon>
        <taxon>Sertulicium</taxon>
        <taxon>Sertulicium niveocremeum</taxon>
    </lineage>
</organism>
<keyword evidence="6" id="KW-0547">Nucleotide-binding</keyword>
<dbReference type="PANTHER" id="PTHR43788">
    <property type="entry name" value="DNA2/NAM7 HELICASE FAMILY MEMBER"/>
    <property type="match status" value="1"/>
</dbReference>
<dbReference type="InterPro" id="IPR003593">
    <property type="entry name" value="AAA+_ATPase"/>
</dbReference>
<sequence length="735" mass="80742">MTSLASEKDVESFLARQTKLLAQERAAEVEQTTLLLTKCSHQLLEKKGLALGGLSIARVNIGLGGQSLVELERPLAHHVSITFPPHLFRTGDIALLEPHMSGTKAAKKTQSDAEEKGIEGVIYSVSDTRIVLAVESESEAVHDLPDKCRIVKLANSATHDRMEKTINTLRKMFCPPSDLDAPMRLPQIQPLHRVLLGTQELGKPDSTIATNLTWFNDSLNASQKAAITFALQSPEVACIWGPPGTGKTTALVELILQMVSQDLRVLVCGASNLSVDNILERLSVISSQGENQGAEKIIPKLQLTRVSHPARTLPSLLRATLDYKAFHSDEAELARDCKNELEAKIASLTGKAGASKGAKGGRKPRLTKEERKKGWDDVKQLRKEYRKRETGVVTSIVRKSNVVLATCHSAGARQIINERFDVVIIDEATQALEAVCWVPILKAKKLVLAGDPMQLPPTILSRDGDSDDDDDVDSKTGSQISQQGDGEVKASSRLKPPQSLSTTLFVRLEKMYGPPVKRMLEVQYRMNTSIAAYPSMKLYQAKLVSHKSVASHLLTDLPNVTEKDEIDADVLSPPLVFFDTAGLDFFEKVDSSDPGNDEGSKYNENEAEVVSGWVRKLILGGILPDQIALITPYQAQVRLLASLLRPEFPEMEIGTVDGMQGREKEVVILSLVRSNNKREVGFLKDKRRLNVGMTRAKRQLCVVGDSDTVKNGGPFLSQWMSWLEAEADVRYAGDN</sequence>
<dbReference type="InterPro" id="IPR027417">
    <property type="entry name" value="P-loop_NTPase"/>
</dbReference>
<gene>
    <name evidence="15" type="ORF">SISNIDRAFT_460246</name>
</gene>
<evidence type="ECO:0000313" key="16">
    <source>
        <dbReference type="Proteomes" id="UP000076722"/>
    </source>
</evidence>
<keyword evidence="9" id="KW-0067">ATP-binding</keyword>
<keyword evidence="16" id="KW-1185">Reference proteome</keyword>
<dbReference type="InterPro" id="IPR014001">
    <property type="entry name" value="Helicase_ATP-bd"/>
</dbReference>
<feature type="compositionally biased region" description="Polar residues" evidence="12">
    <location>
        <begin position="475"/>
        <end position="484"/>
    </location>
</feature>